<organism evidence="1 2">
    <name type="scientific">Bradyrhizobium daqingense</name>
    <dbReference type="NCBI Taxonomy" id="993502"/>
    <lineage>
        <taxon>Bacteria</taxon>
        <taxon>Pseudomonadati</taxon>
        <taxon>Pseudomonadota</taxon>
        <taxon>Alphaproteobacteria</taxon>
        <taxon>Hyphomicrobiales</taxon>
        <taxon>Nitrobacteraceae</taxon>
        <taxon>Bradyrhizobium</taxon>
    </lineage>
</organism>
<dbReference type="Proteomes" id="UP000317176">
    <property type="component" value="Unassembled WGS sequence"/>
</dbReference>
<gene>
    <name evidence="1" type="ORF">IQ17_07079</name>
</gene>
<evidence type="ECO:0008006" key="3">
    <source>
        <dbReference type="Google" id="ProtNLM"/>
    </source>
</evidence>
<dbReference type="AlphaFoldDB" id="A0A562KC50"/>
<comment type="caution">
    <text evidence="1">The sequence shown here is derived from an EMBL/GenBank/DDBJ whole genome shotgun (WGS) entry which is preliminary data.</text>
</comment>
<dbReference type="Gene3D" id="3.40.630.30">
    <property type="match status" value="1"/>
</dbReference>
<protein>
    <recommendedName>
        <fullName evidence="3">Acetyltransferase (GNAT) family protein</fullName>
    </recommendedName>
</protein>
<evidence type="ECO:0000313" key="1">
    <source>
        <dbReference type="EMBL" id="TWH92990.1"/>
    </source>
</evidence>
<name>A0A562KC50_9BRAD</name>
<evidence type="ECO:0000313" key="2">
    <source>
        <dbReference type="Proteomes" id="UP000317176"/>
    </source>
</evidence>
<dbReference type="SUPFAM" id="SSF55729">
    <property type="entry name" value="Acyl-CoA N-acyltransferases (Nat)"/>
    <property type="match status" value="1"/>
</dbReference>
<proteinExistence type="predicted"/>
<dbReference type="InterPro" id="IPR016181">
    <property type="entry name" value="Acyl_CoA_acyltransferase"/>
</dbReference>
<dbReference type="EMBL" id="VLKL01000046">
    <property type="protein sequence ID" value="TWH92990.1"/>
    <property type="molecule type" value="Genomic_DNA"/>
</dbReference>
<accession>A0A562KC50</accession>
<keyword evidence="2" id="KW-1185">Reference proteome</keyword>
<reference evidence="1 2" key="1">
    <citation type="journal article" date="2015" name="Stand. Genomic Sci.">
        <title>Genomic Encyclopedia of Bacterial and Archaeal Type Strains, Phase III: the genomes of soil and plant-associated and newly described type strains.</title>
        <authorList>
            <person name="Whitman W.B."/>
            <person name="Woyke T."/>
            <person name="Klenk H.P."/>
            <person name="Zhou Y."/>
            <person name="Lilburn T.G."/>
            <person name="Beck B.J."/>
            <person name="De Vos P."/>
            <person name="Vandamme P."/>
            <person name="Eisen J.A."/>
            <person name="Garrity G."/>
            <person name="Hugenholtz P."/>
            <person name="Kyrpides N.C."/>
        </authorList>
    </citation>
    <scope>NUCLEOTIDE SEQUENCE [LARGE SCALE GENOMIC DNA]</scope>
    <source>
        <strain evidence="1 2">CGMCC 1.10947</strain>
    </source>
</reference>
<sequence>MVGRQLRLTKFRDLRLSDPFFDSLKSGYVDFADWFARKADADVYVVEDDAAVLSGMIYLKPEQGAVSDVTPPLVDLKWLKVGTLKIEGRGTKLGERVLKKIFDTAIDANMDGIYVTIFDVHQDLIRLFERYGFQRVGTKTTQSGEELVYARRLDRFSGDMISDYPFVHIAGKKAWLLAVYPEYHTQLLPDSILKNEPREIVRDVSHTNTIHKVYIGKIPLTRMSPGDAVVIYRTTDHQGPAYYRSVASSICIVEEIRRKRDFASIEAFLDYTAPHSVFTEAELRDQYVESDRLYVARLTYNVAFNRRITRGRLLEEAHVTEQPRWDLRELTSTQFRAIVEMGDVNARIVVD</sequence>
<dbReference type="RefSeq" id="WP_145642950.1">
    <property type="nucleotide sequence ID" value="NZ_CP088014.1"/>
</dbReference>
<dbReference type="OrthoDB" id="9773249at2"/>